<sequence length="263" mass="27712">MGATASFIEILGMSLVIGGLCGFGLGAGAARMFHAPTVQGMGAFRTLGELNACEGDPASHFSFGLGFFFNAWASSVAAGAFTQDVDHRIIPNWGAAALMIKNRNVAETLHNPKKMAIACGIIGALLVAFLNTTASAVPAALQTTATNVLVPAANLLVNTVMPVLFWLAAMDAGRRSGFWATLFGGCAQLIMGNAIPGLVLGILIGKGVDDSGWNKITRTMLIAVILLFALSGFFREFDLKLLTSFMLDAPGWLQHIHQLMRGK</sequence>
<comment type="caution">
    <text evidence="2">The sequence shown here is derived from an EMBL/GenBank/DDBJ whole genome shotgun (WGS) entry which is preliminary data.</text>
</comment>
<proteinExistence type="predicted"/>
<dbReference type="Proteomes" id="UP000028511">
    <property type="component" value="Unassembled WGS sequence"/>
</dbReference>
<dbReference type="Pfam" id="PF14188">
    <property type="entry name" value="DUF4311"/>
    <property type="match status" value="1"/>
</dbReference>
<dbReference type="NCBIfam" id="TIGR03580">
    <property type="entry name" value="EF_0832"/>
    <property type="match status" value="1"/>
</dbReference>
<feature type="transmembrane region" description="Helical" evidence="1">
    <location>
        <begin position="115"/>
        <end position="136"/>
    </location>
</feature>
<name>A0A077NJJ8_XENBV</name>
<dbReference type="EMBL" id="CBSW010000236">
    <property type="protein sequence ID" value="CDG98522.1"/>
    <property type="molecule type" value="Genomic_DNA"/>
</dbReference>
<feature type="transmembrane region" description="Helical" evidence="1">
    <location>
        <begin position="179"/>
        <end position="204"/>
    </location>
</feature>
<dbReference type="AlphaFoldDB" id="A0A077NJJ8"/>
<reference evidence="2" key="1">
    <citation type="submission" date="2013-07" db="EMBL/GenBank/DDBJ databases">
        <title>Sub-species coevolution in mutualistic symbiosis.</title>
        <authorList>
            <person name="Murfin K."/>
            <person name="Klassen J."/>
            <person name="Lee M."/>
            <person name="Forst S."/>
            <person name="Stock P."/>
            <person name="Goodrich-Blair H."/>
        </authorList>
    </citation>
    <scope>NUCLEOTIDE SEQUENCE [LARGE SCALE GENOMIC DNA]</scope>
    <source>
        <strain evidence="2">Puntauvense</strain>
    </source>
</reference>
<accession>A0A077NJJ8</accession>
<organism evidence="2">
    <name type="scientific">Xenorhabdus bovienii str. puntauvense</name>
    <dbReference type="NCBI Taxonomy" id="1398201"/>
    <lineage>
        <taxon>Bacteria</taxon>
        <taxon>Pseudomonadati</taxon>
        <taxon>Pseudomonadota</taxon>
        <taxon>Gammaproteobacteria</taxon>
        <taxon>Enterobacterales</taxon>
        <taxon>Morganellaceae</taxon>
        <taxon>Xenorhabdus</taxon>
    </lineage>
</organism>
<keyword evidence="1" id="KW-0812">Transmembrane</keyword>
<evidence type="ECO:0000313" key="2">
    <source>
        <dbReference type="EMBL" id="CDG98522.1"/>
    </source>
</evidence>
<evidence type="ECO:0000256" key="1">
    <source>
        <dbReference type="SAM" id="Phobius"/>
    </source>
</evidence>
<gene>
    <name evidence="2" type="ORF">XBP1_330030</name>
</gene>
<keyword evidence="1" id="KW-0472">Membrane</keyword>
<keyword evidence="1" id="KW-1133">Transmembrane helix</keyword>
<protein>
    <submittedName>
        <fullName evidence="2">Uncharacterized protein</fullName>
    </submittedName>
</protein>
<dbReference type="HOGENOM" id="CLU_1182385_0_0_6"/>
<dbReference type="RefSeq" id="WP_038207301.1">
    <property type="nucleotide sequence ID" value="NZ_CAWLWN010000031.1"/>
</dbReference>
<dbReference type="InterPro" id="IPR020042">
    <property type="entry name" value="DUF4311"/>
</dbReference>
<feature type="transmembrane region" description="Helical" evidence="1">
    <location>
        <begin position="148"/>
        <end position="167"/>
    </location>
</feature>
<feature type="transmembrane region" description="Helical" evidence="1">
    <location>
        <begin position="216"/>
        <end position="234"/>
    </location>
</feature>
<feature type="transmembrane region" description="Helical" evidence="1">
    <location>
        <begin position="6"/>
        <end position="27"/>
    </location>
</feature>